<evidence type="ECO:0000256" key="6">
    <source>
        <dbReference type="SAM" id="Phobius"/>
    </source>
</evidence>
<feature type="transmembrane region" description="Helical" evidence="6">
    <location>
        <begin position="77"/>
        <end position="98"/>
    </location>
</feature>
<dbReference type="PANTHER" id="PTHR30028">
    <property type="entry name" value="UPF0014 INNER MEMBRANE PROTEIN YBBM-RELATED"/>
    <property type="match status" value="1"/>
</dbReference>
<dbReference type="Pfam" id="PF03649">
    <property type="entry name" value="UPF0014"/>
    <property type="match status" value="1"/>
</dbReference>
<keyword evidence="4 6" id="KW-1133">Transmembrane helix</keyword>
<evidence type="ECO:0000256" key="5">
    <source>
        <dbReference type="ARBA" id="ARBA00023136"/>
    </source>
</evidence>
<evidence type="ECO:0000256" key="4">
    <source>
        <dbReference type="ARBA" id="ARBA00022989"/>
    </source>
</evidence>
<dbReference type="EMBL" id="JAAXPC010000015">
    <property type="protein sequence ID" value="NKY04194.1"/>
    <property type="molecule type" value="Genomic_DNA"/>
</dbReference>
<feature type="transmembrane region" description="Helical" evidence="6">
    <location>
        <begin position="49"/>
        <end position="71"/>
    </location>
</feature>
<dbReference type="PANTHER" id="PTHR30028:SF0">
    <property type="entry name" value="PROTEIN ALUMINUM SENSITIVE 3"/>
    <property type="match status" value="1"/>
</dbReference>
<proteinExistence type="inferred from homology"/>
<evidence type="ECO:0000313" key="8">
    <source>
        <dbReference type="Proteomes" id="UP000563898"/>
    </source>
</evidence>
<keyword evidence="5 6" id="KW-0472">Membrane</keyword>
<comment type="subcellular location">
    <subcellularLocation>
        <location evidence="1">Membrane</location>
        <topology evidence="1">Multi-pass membrane protein</topology>
    </subcellularLocation>
</comment>
<feature type="transmembrane region" description="Helical" evidence="6">
    <location>
        <begin position="140"/>
        <end position="160"/>
    </location>
</feature>
<feature type="transmembrane region" description="Helical" evidence="6">
    <location>
        <begin position="110"/>
        <end position="134"/>
    </location>
</feature>
<dbReference type="Proteomes" id="UP000563898">
    <property type="component" value="Unassembled WGS sequence"/>
</dbReference>
<feature type="transmembrane region" description="Helical" evidence="6">
    <location>
        <begin position="210"/>
        <end position="229"/>
    </location>
</feature>
<evidence type="ECO:0000256" key="1">
    <source>
        <dbReference type="ARBA" id="ARBA00004141"/>
    </source>
</evidence>
<gene>
    <name evidence="7" type="ORF">HGA05_21735</name>
</gene>
<dbReference type="InterPro" id="IPR005226">
    <property type="entry name" value="UPF0014_fam"/>
</dbReference>
<keyword evidence="3 6" id="KW-0812">Transmembrane</keyword>
<evidence type="ECO:0000256" key="3">
    <source>
        <dbReference type="ARBA" id="ARBA00022692"/>
    </source>
</evidence>
<dbReference type="GeneID" id="90162133"/>
<dbReference type="AlphaFoldDB" id="A0A846WRG3"/>
<protein>
    <submittedName>
        <fullName evidence="7">ABC transporter permease</fullName>
    </submittedName>
</protein>
<reference evidence="7 8" key="1">
    <citation type="submission" date="2020-04" db="EMBL/GenBank/DDBJ databases">
        <title>MicrobeNet Type strains.</title>
        <authorList>
            <person name="Nicholson A.C."/>
        </authorList>
    </citation>
    <scope>NUCLEOTIDE SEQUENCE [LARGE SCALE GENOMIC DNA]</scope>
    <source>
        <strain evidence="7 8">ATCC BAA-14</strain>
    </source>
</reference>
<sequence>MRQGNDEGVNDIGNAVVRIGPALGVVVVVLVVAAALVNYLGATGHTRQVVIAAIRAAGQLAALAAVLAVVIGTLWASTLFVAVMATVAAATSAGRIVGRRTPIRAGVGNTLWCLLPVAVPTIVVVAGIVALGVLPATGLAIIPTAGIMFGGAMNTTSLAGRRAHDELTTRRGEVDAALSLGFVPREARMEISRSAAATALIPGIDQTRSVGLVTIPGAFVGMVLGGASVTTAAIMQLFVLISLLAVSAVAVVVTTELVARGIL</sequence>
<evidence type="ECO:0000256" key="2">
    <source>
        <dbReference type="ARBA" id="ARBA00005268"/>
    </source>
</evidence>
<feature type="transmembrane region" description="Helical" evidence="6">
    <location>
        <begin position="15"/>
        <end position="37"/>
    </location>
</feature>
<name>A0A846WRG3_9ACTN</name>
<evidence type="ECO:0000313" key="7">
    <source>
        <dbReference type="EMBL" id="NKY04194.1"/>
    </source>
</evidence>
<feature type="transmembrane region" description="Helical" evidence="6">
    <location>
        <begin position="235"/>
        <end position="259"/>
    </location>
</feature>
<organism evidence="7 8">
    <name type="scientific">Gordonia polyisoprenivorans</name>
    <dbReference type="NCBI Taxonomy" id="84595"/>
    <lineage>
        <taxon>Bacteria</taxon>
        <taxon>Bacillati</taxon>
        <taxon>Actinomycetota</taxon>
        <taxon>Actinomycetes</taxon>
        <taxon>Mycobacteriales</taxon>
        <taxon>Gordoniaceae</taxon>
        <taxon>Gordonia</taxon>
    </lineage>
</organism>
<dbReference type="RefSeq" id="WP_006368694.1">
    <property type="nucleotide sequence ID" value="NZ_CP085887.1"/>
</dbReference>
<comment type="similarity">
    <text evidence="2">Belongs to the UPF0014 family.</text>
</comment>
<dbReference type="GO" id="GO:0005886">
    <property type="term" value="C:plasma membrane"/>
    <property type="evidence" value="ECO:0007669"/>
    <property type="project" value="TreeGrafter"/>
</dbReference>
<comment type="caution">
    <text evidence="7">The sequence shown here is derived from an EMBL/GenBank/DDBJ whole genome shotgun (WGS) entry which is preliminary data.</text>
</comment>
<accession>A0A846WRG3</accession>